<evidence type="ECO:0000256" key="4">
    <source>
        <dbReference type="ARBA" id="ARBA00022763"/>
    </source>
</evidence>
<dbReference type="PIRSF" id="PIRSF001435">
    <property type="entry name" value="Nth"/>
    <property type="match status" value="1"/>
</dbReference>
<proteinExistence type="inferred from homology"/>
<dbReference type="FunFam" id="1.10.340.30:FF:000001">
    <property type="entry name" value="Endonuclease III"/>
    <property type="match status" value="1"/>
</dbReference>
<accession>A0A7V3VTK3</accession>
<keyword evidence="2 11" id="KW-0004">4Fe-4S</keyword>
<keyword evidence="11" id="KW-0238">DNA-binding</keyword>
<keyword evidence="6 11" id="KW-0408">Iron</keyword>
<dbReference type="PANTHER" id="PTHR43286">
    <property type="entry name" value="ENDONUCLEASE III-LIKE PROTEIN 1"/>
    <property type="match status" value="1"/>
</dbReference>
<dbReference type="GO" id="GO:0006289">
    <property type="term" value="P:nucleotide-excision repair"/>
    <property type="evidence" value="ECO:0007669"/>
    <property type="project" value="TreeGrafter"/>
</dbReference>
<dbReference type="InterPro" id="IPR004035">
    <property type="entry name" value="Endouclease-III_FeS-bd_BS"/>
</dbReference>
<evidence type="ECO:0000256" key="6">
    <source>
        <dbReference type="ARBA" id="ARBA00023004"/>
    </source>
</evidence>
<dbReference type="SMART" id="SM00478">
    <property type="entry name" value="ENDO3c"/>
    <property type="match status" value="1"/>
</dbReference>
<dbReference type="AlphaFoldDB" id="A0A7V3VTK3"/>
<evidence type="ECO:0000313" key="13">
    <source>
        <dbReference type="EMBL" id="HGE75616.1"/>
    </source>
</evidence>
<dbReference type="GO" id="GO:0046872">
    <property type="term" value="F:metal ion binding"/>
    <property type="evidence" value="ECO:0007669"/>
    <property type="project" value="UniProtKB-KW"/>
</dbReference>
<evidence type="ECO:0000256" key="9">
    <source>
        <dbReference type="ARBA" id="ARBA00023239"/>
    </source>
</evidence>
<keyword evidence="7 11" id="KW-0411">Iron-sulfur</keyword>
<comment type="similarity">
    <text evidence="1 11">Belongs to the Nth/MutY family.</text>
</comment>
<dbReference type="GO" id="GO:0003677">
    <property type="term" value="F:DNA binding"/>
    <property type="evidence" value="ECO:0007669"/>
    <property type="project" value="UniProtKB-UniRule"/>
</dbReference>
<dbReference type="HAMAP" id="MF_00942">
    <property type="entry name" value="Nth"/>
    <property type="match status" value="1"/>
</dbReference>
<keyword evidence="3 11" id="KW-0479">Metal-binding</keyword>
<feature type="domain" description="HhH-GPD" evidence="12">
    <location>
        <begin position="36"/>
        <end position="183"/>
    </location>
</feature>
<dbReference type="InterPro" id="IPR023170">
    <property type="entry name" value="HhH_base_excis_C"/>
</dbReference>
<sequence>MLDRDVSKRILLCIIDKYPRKNEIKDPFQVLISTVLSQRTRDANTAKASRALFEGFPTAYELSRAKVEDVEKLIKAAGMYKQKAERIVQIAREIVVNLDGEVPKTVDDLVKLKGVGRKTANIVLAVSYGIPAIAVDVHVHRISNRLGIAKTVLPYETEIVLMDILPKAYWTQLNGAMVNFGQSVCLPKNPKCILCTFKEVCEYGRRYKSGSGGKGRRS</sequence>
<evidence type="ECO:0000256" key="3">
    <source>
        <dbReference type="ARBA" id="ARBA00022723"/>
    </source>
</evidence>
<organism evidence="13">
    <name type="scientific">Mesoaciditoga lauensis</name>
    <dbReference type="NCBI Taxonomy" id="1495039"/>
    <lineage>
        <taxon>Bacteria</taxon>
        <taxon>Thermotogati</taxon>
        <taxon>Thermotogota</taxon>
        <taxon>Thermotogae</taxon>
        <taxon>Mesoaciditogales</taxon>
        <taxon>Mesoaciditogaceae</taxon>
        <taxon>Mesoaciditoga</taxon>
    </lineage>
</organism>
<feature type="binding site" evidence="11">
    <location>
        <position position="192"/>
    </location>
    <ligand>
        <name>[4Fe-4S] cluster</name>
        <dbReference type="ChEBI" id="CHEBI:49883"/>
    </ligand>
</feature>
<keyword evidence="13" id="KW-0255">Endonuclease</keyword>
<dbReference type="EMBL" id="DTPE01000226">
    <property type="protein sequence ID" value="HGE75616.1"/>
    <property type="molecule type" value="Genomic_DNA"/>
</dbReference>
<comment type="caution">
    <text evidence="13">The sequence shown here is derived from an EMBL/GenBank/DDBJ whole genome shotgun (WGS) entry which is preliminary data.</text>
</comment>
<dbReference type="GO" id="GO:0006285">
    <property type="term" value="P:base-excision repair, AP site formation"/>
    <property type="evidence" value="ECO:0007669"/>
    <property type="project" value="TreeGrafter"/>
</dbReference>
<keyword evidence="9 11" id="KW-0456">Lyase</keyword>
<feature type="binding site" evidence="11">
    <location>
        <position position="201"/>
    </location>
    <ligand>
        <name>[4Fe-4S] cluster</name>
        <dbReference type="ChEBI" id="CHEBI:49883"/>
    </ligand>
</feature>
<dbReference type="SUPFAM" id="SSF48150">
    <property type="entry name" value="DNA-glycosylase"/>
    <property type="match status" value="1"/>
</dbReference>
<dbReference type="InterPro" id="IPR011257">
    <property type="entry name" value="DNA_glycosylase"/>
</dbReference>
<comment type="cofactor">
    <cofactor evidence="11">
        <name>[4Fe-4S] cluster</name>
        <dbReference type="ChEBI" id="CHEBI:49883"/>
    </cofactor>
    <text evidence="11">Binds 1 [4Fe-4S] cluster.</text>
</comment>
<evidence type="ECO:0000256" key="11">
    <source>
        <dbReference type="HAMAP-Rule" id="MF_00942"/>
    </source>
</evidence>
<feature type="binding site" evidence="11">
    <location>
        <position position="195"/>
    </location>
    <ligand>
        <name>[4Fe-4S] cluster</name>
        <dbReference type="ChEBI" id="CHEBI:49883"/>
    </ligand>
</feature>
<comment type="function">
    <text evidence="11">DNA repair enzyme that has both DNA N-glycosylase activity and AP-lyase activity. The DNA N-glycosylase activity releases various damaged pyrimidines from DNA by cleaving the N-glycosidic bond, leaving an AP (apurinic/apyrimidinic) site. The AP-lyase activity cleaves the phosphodiester bond 3' to the AP site by a beta-elimination, leaving a 3'-terminal unsaturated sugar and a product with a terminal 5'-phosphate.</text>
</comment>
<evidence type="ECO:0000256" key="1">
    <source>
        <dbReference type="ARBA" id="ARBA00008343"/>
    </source>
</evidence>
<comment type="catalytic activity">
    <reaction evidence="11">
        <text>2'-deoxyribonucleotide-(2'-deoxyribose 5'-phosphate)-2'-deoxyribonucleotide-DNA = a 3'-end 2'-deoxyribonucleotide-(2,3-dehydro-2,3-deoxyribose 5'-phosphate)-DNA + a 5'-end 5'-phospho-2'-deoxyribonucleoside-DNA + H(+)</text>
        <dbReference type="Rhea" id="RHEA:66592"/>
        <dbReference type="Rhea" id="RHEA-COMP:13180"/>
        <dbReference type="Rhea" id="RHEA-COMP:16897"/>
        <dbReference type="Rhea" id="RHEA-COMP:17067"/>
        <dbReference type="ChEBI" id="CHEBI:15378"/>
        <dbReference type="ChEBI" id="CHEBI:136412"/>
        <dbReference type="ChEBI" id="CHEBI:157695"/>
        <dbReference type="ChEBI" id="CHEBI:167181"/>
        <dbReference type="EC" id="4.2.99.18"/>
    </reaction>
</comment>
<keyword evidence="13" id="KW-0540">Nuclease</keyword>
<dbReference type="InterPro" id="IPR003265">
    <property type="entry name" value="HhH-GPD_domain"/>
</dbReference>
<dbReference type="Pfam" id="PF00730">
    <property type="entry name" value="HhH-GPD"/>
    <property type="match status" value="1"/>
</dbReference>
<evidence type="ECO:0000259" key="12">
    <source>
        <dbReference type="SMART" id="SM00478"/>
    </source>
</evidence>
<dbReference type="CDD" id="cd00056">
    <property type="entry name" value="ENDO3c"/>
    <property type="match status" value="1"/>
</dbReference>
<dbReference type="Gene3D" id="1.10.340.30">
    <property type="entry name" value="Hypothetical protein, domain 2"/>
    <property type="match status" value="1"/>
</dbReference>
<gene>
    <name evidence="11" type="primary">nth</name>
    <name evidence="13" type="ORF">ENX73_05780</name>
</gene>
<keyword evidence="8 11" id="KW-0234">DNA repair</keyword>
<evidence type="ECO:0000256" key="2">
    <source>
        <dbReference type="ARBA" id="ARBA00022485"/>
    </source>
</evidence>
<feature type="binding site" evidence="11">
    <location>
        <position position="185"/>
    </location>
    <ligand>
        <name>[4Fe-4S] cluster</name>
        <dbReference type="ChEBI" id="CHEBI:49883"/>
    </ligand>
</feature>
<dbReference type="GO" id="GO:0051539">
    <property type="term" value="F:4 iron, 4 sulfur cluster binding"/>
    <property type="evidence" value="ECO:0007669"/>
    <property type="project" value="UniProtKB-UniRule"/>
</dbReference>
<dbReference type="GO" id="GO:0000703">
    <property type="term" value="F:oxidized pyrimidine nucleobase lesion DNA N-glycosylase activity"/>
    <property type="evidence" value="ECO:0007669"/>
    <property type="project" value="TreeGrafter"/>
</dbReference>
<dbReference type="InterPro" id="IPR000445">
    <property type="entry name" value="HhH_motif"/>
</dbReference>
<dbReference type="InterPro" id="IPR005759">
    <property type="entry name" value="Nth"/>
</dbReference>
<dbReference type="PANTHER" id="PTHR43286:SF1">
    <property type="entry name" value="ENDONUCLEASE III-LIKE PROTEIN 1"/>
    <property type="match status" value="1"/>
</dbReference>
<reference evidence="13" key="1">
    <citation type="journal article" date="2020" name="mSystems">
        <title>Genome- and Community-Level Interaction Insights into Carbon Utilization and Element Cycling Functions of Hydrothermarchaeota in Hydrothermal Sediment.</title>
        <authorList>
            <person name="Zhou Z."/>
            <person name="Liu Y."/>
            <person name="Xu W."/>
            <person name="Pan J."/>
            <person name="Luo Z.H."/>
            <person name="Li M."/>
        </authorList>
    </citation>
    <scope>NUCLEOTIDE SEQUENCE [LARGE SCALE GENOMIC DNA]</scope>
    <source>
        <strain evidence="13">SpSt-966</strain>
    </source>
</reference>
<dbReference type="Pfam" id="PF00633">
    <property type="entry name" value="HHH"/>
    <property type="match status" value="1"/>
</dbReference>
<evidence type="ECO:0000256" key="5">
    <source>
        <dbReference type="ARBA" id="ARBA00022801"/>
    </source>
</evidence>
<dbReference type="GO" id="GO:0140078">
    <property type="term" value="F:class I DNA-(apurinic or apyrimidinic site) endonuclease activity"/>
    <property type="evidence" value="ECO:0007669"/>
    <property type="project" value="UniProtKB-EC"/>
</dbReference>
<protein>
    <recommendedName>
        <fullName evidence="11">Endonuclease III</fullName>
        <ecNumber evidence="11">4.2.99.18</ecNumber>
    </recommendedName>
    <alternativeName>
        <fullName evidence="11">DNA-(apurinic or apyrimidinic site) lyase</fullName>
    </alternativeName>
</protein>
<evidence type="ECO:0000256" key="7">
    <source>
        <dbReference type="ARBA" id="ARBA00023014"/>
    </source>
</evidence>
<keyword evidence="4 11" id="KW-0227">DNA damage</keyword>
<evidence type="ECO:0000256" key="8">
    <source>
        <dbReference type="ARBA" id="ARBA00023204"/>
    </source>
</evidence>
<name>A0A7V3VTK3_9BACT</name>
<dbReference type="PROSITE" id="PS00764">
    <property type="entry name" value="ENDONUCLEASE_III_1"/>
    <property type="match status" value="1"/>
</dbReference>
<keyword evidence="5 11" id="KW-0378">Hydrolase</keyword>
<dbReference type="Gene3D" id="1.10.1670.10">
    <property type="entry name" value="Helix-hairpin-Helix base-excision DNA repair enzymes (C-terminal)"/>
    <property type="match status" value="1"/>
</dbReference>
<evidence type="ECO:0000256" key="10">
    <source>
        <dbReference type="ARBA" id="ARBA00023295"/>
    </source>
</evidence>
<keyword evidence="10 11" id="KW-0326">Glycosidase</keyword>
<dbReference type="EC" id="4.2.99.18" evidence="11"/>